<evidence type="ECO:0008006" key="3">
    <source>
        <dbReference type="Google" id="ProtNLM"/>
    </source>
</evidence>
<dbReference type="Gene3D" id="1.25.40.10">
    <property type="entry name" value="Tetratricopeptide repeat domain"/>
    <property type="match status" value="1"/>
</dbReference>
<dbReference type="RefSeq" id="WP_041888393.1">
    <property type="nucleotide sequence ID" value="NZ_CP010817.1"/>
</dbReference>
<proteinExistence type="predicted"/>
<dbReference type="EMBL" id="FOFY01000001">
    <property type="protein sequence ID" value="SEQ01679.1"/>
    <property type="molecule type" value="Genomic_DNA"/>
</dbReference>
<dbReference type="InterPro" id="IPR025459">
    <property type="entry name" value="DUF4279"/>
</dbReference>
<dbReference type="InterPro" id="IPR011990">
    <property type="entry name" value="TPR-like_helical_dom_sf"/>
</dbReference>
<dbReference type="KEGG" id="mpw:MPR_0167"/>
<dbReference type="SUPFAM" id="SSF81901">
    <property type="entry name" value="HCP-like"/>
    <property type="match status" value="1"/>
</dbReference>
<accession>A0AAJ5BCH9</accession>
<comment type="caution">
    <text evidence="1">The sequence shown here is derived from an EMBL/GenBank/DDBJ whole genome shotgun (WGS) entry which is preliminary data.</text>
</comment>
<protein>
    <recommendedName>
        <fullName evidence="3">Sel1 repeat protein</fullName>
    </recommendedName>
</protein>
<keyword evidence="2" id="KW-1185">Reference proteome</keyword>
<dbReference type="Pfam" id="PF14106">
    <property type="entry name" value="DUF4279"/>
    <property type="match status" value="1"/>
</dbReference>
<dbReference type="AlphaFoldDB" id="A0AAJ5BCH9"/>
<gene>
    <name evidence="1" type="ORF">SAMN04488089_101325</name>
</gene>
<evidence type="ECO:0000313" key="1">
    <source>
        <dbReference type="EMBL" id="SEQ01679.1"/>
    </source>
</evidence>
<organism evidence="1 2">
    <name type="scientific">Myroides profundi</name>
    <dbReference type="NCBI Taxonomy" id="480520"/>
    <lineage>
        <taxon>Bacteria</taxon>
        <taxon>Pseudomonadati</taxon>
        <taxon>Bacteroidota</taxon>
        <taxon>Flavobacteriia</taxon>
        <taxon>Flavobacteriales</taxon>
        <taxon>Flavobacteriaceae</taxon>
        <taxon>Myroides</taxon>
    </lineage>
</organism>
<sequence length="377" mass="43917">MTRKEELEKREKAFRANTGEEYYDLALYYDEANDKEPNKYSFRSLYFYFRAGQLGYADGYNGIGTLISSHDGVKNNITRARGYFKQAIEKGSYCAKLNYFLTLNQEEYPTCLKLVVTVTGDKLDSARFSELVGISPTNFWLKGDDTTQYPYSLGRKKTCWQYEFDNLITRDLAPLVDLFKESFGTKVDIISKYIQENDLMMELDVIADINYGIIPSYYMDKEFMSLLVQMNADINFEQEYFEGFVDDYADWLKEQKIDLIENDKLLCAFQDKEVTKFVYDNKKKRIELSFDGYYDCIKGEEINSSCILVIEQWDEVKNKIDCSIKNEGLRANLAVISNILSISVVEDSVNMVVCTTDGQQYEITFKKEAMWLCLDFY</sequence>
<dbReference type="Proteomes" id="UP000183496">
    <property type="component" value="Unassembled WGS sequence"/>
</dbReference>
<name>A0AAJ5BCH9_MYRPR</name>
<evidence type="ECO:0000313" key="2">
    <source>
        <dbReference type="Proteomes" id="UP000183496"/>
    </source>
</evidence>
<reference evidence="1 2" key="1">
    <citation type="submission" date="2016-10" db="EMBL/GenBank/DDBJ databases">
        <authorList>
            <person name="Varghese N."/>
            <person name="Submissions S."/>
        </authorList>
    </citation>
    <scope>NUCLEOTIDE SEQUENCE [LARGE SCALE GENOMIC DNA]</scope>
    <source>
        <strain evidence="2">DSM 19823 / KCTC 23066 / CCTCC M 208030 / D25</strain>
    </source>
</reference>